<organism evidence="3 4">
    <name type="scientific">Roseibium porphyridii</name>
    <dbReference type="NCBI Taxonomy" id="2866279"/>
    <lineage>
        <taxon>Bacteria</taxon>
        <taxon>Pseudomonadati</taxon>
        <taxon>Pseudomonadota</taxon>
        <taxon>Alphaproteobacteria</taxon>
        <taxon>Hyphomicrobiales</taxon>
        <taxon>Stappiaceae</taxon>
        <taxon>Roseibium</taxon>
    </lineage>
</organism>
<dbReference type="SUPFAM" id="SSF55961">
    <property type="entry name" value="Bet v1-like"/>
    <property type="match status" value="1"/>
</dbReference>
<feature type="domain" description="Activator of Hsp90 ATPase homologue 1/2-like C-terminal" evidence="2">
    <location>
        <begin position="16"/>
        <end position="146"/>
    </location>
</feature>
<proteinExistence type="inferred from homology"/>
<dbReference type="Pfam" id="PF08327">
    <property type="entry name" value="AHSA1"/>
    <property type="match status" value="1"/>
</dbReference>
<dbReference type="Gene3D" id="3.30.530.20">
    <property type="match status" value="1"/>
</dbReference>
<dbReference type="RefSeq" id="WP_265684373.1">
    <property type="nucleotide sequence ID" value="NZ_CP120863.1"/>
</dbReference>
<gene>
    <name evidence="3" type="ORF">K1718_10565</name>
</gene>
<dbReference type="InterPro" id="IPR013538">
    <property type="entry name" value="ASHA1/2-like_C"/>
</dbReference>
<dbReference type="Proteomes" id="UP001209803">
    <property type="component" value="Chromosome"/>
</dbReference>
<evidence type="ECO:0000259" key="2">
    <source>
        <dbReference type="Pfam" id="PF08327"/>
    </source>
</evidence>
<evidence type="ECO:0000313" key="4">
    <source>
        <dbReference type="Proteomes" id="UP001209803"/>
    </source>
</evidence>
<comment type="similarity">
    <text evidence="1">Belongs to the AHA1 family.</text>
</comment>
<keyword evidence="4" id="KW-1185">Reference proteome</keyword>
<protein>
    <submittedName>
        <fullName evidence="3">SRPBCC domain-containing protein</fullName>
    </submittedName>
</protein>
<dbReference type="CDD" id="cd07814">
    <property type="entry name" value="SRPBCC_CalC_Aha1-like"/>
    <property type="match status" value="1"/>
</dbReference>
<evidence type="ECO:0000256" key="1">
    <source>
        <dbReference type="ARBA" id="ARBA00006817"/>
    </source>
</evidence>
<sequence length="152" mass="17025">MTEAPIPLIVSRIIAAPCNRIFAAFTDPAALAGWFKPNADTPVEILTYEFRVRGRYRLAWLLPDGRRPVVSGTFEEIERDRTIKMTWVWEAPDPLAGVPMCVTFHFERSGEATEVKIVHEGIPNDTACTVHQEGWESTLDLLSDTLIEGQAT</sequence>
<accession>A0ABY8F8J6</accession>
<reference evidence="3 4" key="1">
    <citation type="submission" date="2023-03" db="EMBL/GenBank/DDBJ databases">
        <title>Roseibium porphyridii sp. nov. and Roseibium rhodosorbium sp. nov. isolated from marine algae, Porphyridium cruentum and Rhodosorus marinus, respectively.</title>
        <authorList>
            <person name="Lee M.W."/>
            <person name="Choi B.J."/>
            <person name="Lee J.K."/>
            <person name="Choi D.G."/>
            <person name="Baek J.H."/>
            <person name="Bayburt H."/>
            <person name="Kim J.M."/>
            <person name="Han D.M."/>
            <person name="Kim K.H."/>
            <person name="Jeon C.O."/>
        </authorList>
    </citation>
    <scope>NUCLEOTIDE SEQUENCE [LARGE SCALE GENOMIC DNA]</scope>
    <source>
        <strain evidence="3 4">KMA01</strain>
    </source>
</reference>
<dbReference type="InterPro" id="IPR023393">
    <property type="entry name" value="START-like_dom_sf"/>
</dbReference>
<name>A0ABY8F8J6_9HYPH</name>
<dbReference type="EMBL" id="CP120863">
    <property type="protein sequence ID" value="WFE91777.1"/>
    <property type="molecule type" value="Genomic_DNA"/>
</dbReference>
<evidence type="ECO:0000313" key="3">
    <source>
        <dbReference type="EMBL" id="WFE91777.1"/>
    </source>
</evidence>